<reference evidence="3 4" key="1">
    <citation type="submission" date="2013-11" db="EMBL/GenBank/DDBJ databases">
        <title>The Genome Sequence of Phytophthora parasitica CJ01A1.</title>
        <authorList>
            <consortium name="The Broad Institute Genomics Platform"/>
            <person name="Russ C."/>
            <person name="Tyler B."/>
            <person name="Panabieres F."/>
            <person name="Shan W."/>
            <person name="Tripathy S."/>
            <person name="Grunwald N."/>
            <person name="Machado M."/>
            <person name="Johnson C.S."/>
            <person name="Walker B."/>
            <person name="Young S.K."/>
            <person name="Zeng Q."/>
            <person name="Gargeya S."/>
            <person name="Fitzgerald M."/>
            <person name="Haas B."/>
            <person name="Abouelleil A."/>
            <person name="Allen A.W."/>
            <person name="Alvarado L."/>
            <person name="Arachchi H.M."/>
            <person name="Berlin A.M."/>
            <person name="Chapman S.B."/>
            <person name="Gainer-Dewar J."/>
            <person name="Goldberg J."/>
            <person name="Griggs A."/>
            <person name="Gujja S."/>
            <person name="Hansen M."/>
            <person name="Howarth C."/>
            <person name="Imamovic A."/>
            <person name="Ireland A."/>
            <person name="Larimer J."/>
            <person name="McCowan C."/>
            <person name="Murphy C."/>
            <person name="Pearson M."/>
            <person name="Poon T.W."/>
            <person name="Priest M."/>
            <person name="Roberts A."/>
            <person name="Saif S."/>
            <person name="Shea T."/>
            <person name="Sisk P."/>
            <person name="Sykes S."/>
            <person name="Wortman J."/>
            <person name="Nusbaum C."/>
            <person name="Birren B."/>
        </authorList>
    </citation>
    <scope>NUCLEOTIDE SEQUENCE [LARGE SCALE GENOMIC DNA]</scope>
    <source>
        <strain evidence="3 4">CJ01A1</strain>
    </source>
</reference>
<comment type="caution">
    <text evidence="3">The sequence shown here is derived from an EMBL/GenBank/DDBJ whole genome shotgun (WGS) entry which is preliminary data.</text>
</comment>
<dbReference type="OrthoDB" id="124153at2759"/>
<feature type="region of interest" description="Disordered" evidence="1">
    <location>
        <begin position="196"/>
        <end position="268"/>
    </location>
</feature>
<dbReference type="InterPro" id="IPR029526">
    <property type="entry name" value="PGBD"/>
</dbReference>
<feature type="compositionally biased region" description="Acidic residues" evidence="1">
    <location>
        <begin position="247"/>
        <end position="268"/>
    </location>
</feature>
<feature type="region of interest" description="Disordered" evidence="1">
    <location>
        <begin position="112"/>
        <end position="145"/>
    </location>
</feature>
<dbReference type="EMBL" id="ANIX01000085">
    <property type="protein sequence ID" value="ETP27067.1"/>
    <property type="molecule type" value="Genomic_DNA"/>
</dbReference>
<feature type="region of interest" description="Disordered" evidence="1">
    <location>
        <begin position="70"/>
        <end position="89"/>
    </location>
</feature>
<evidence type="ECO:0000313" key="4">
    <source>
        <dbReference type="Proteomes" id="UP000018958"/>
    </source>
</evidence>
<name>W2XX08_PHYNI</name>
<dbReference type="PANTHER" id="PTHR37069">
    <property type="entry name" value="DDE_TNP_1_7 DOMAIN-CONTAINING PROTEIN"/>
    <property type="match status" value="1"/>
</dbReference>
<organism evidence="3 4">
    <name type="scientific">Phytophthora nicotianae CJ01A1</name>
    <dbReference type="NCBI Taxonomy" id="1317063"/>
    <lineage>
        <taxon>Eukaryota</taxon>
        <taxon>Sar</taxon>
        <taxon>Stramenopiles</taxon>
        <taxon>Oomycota</taxon>
        <taxon>Peronosporomycetes</taxon>
        <taxon>Peronosporales</taxon>
        <taxon>Peronosporaceae</taxon>
        <taxon>Phytophthora</taxon>
    </lineage>
</organism>
<evidence type="ECO:0000256" key="1">
    <source>
        <dbReference type="SAM" id="MobiDB-lite"/>
    </source>
</evidence>
<dbReference type="Proteomes" id="UP000018958">
    <property type="component" value="Unassembled WGS sequence"/>
</dbReference>
<feature type="domain" description="PiggyBac transposable element-derived protein" evidence="2">
    <location>
        <begin position="350"/>
        <end position="478"/>
    </location>
</feature>
<evidence type="ECO:0000313" key="3">
    <source>
        <dbReference type="EMBL" id="ETP27067.1"/>
    </source>
</evidence>
<gene>
    <name evidence="3" type="ORF">F441_00388</name>
</gene>
<sequence length="483" mass="52701">MGFQARWRELKKAGWTTKRPTGVSVDFTYLKPGKTKKDVRGVDFFVGEIELMAYLDEVDLAELAAAKSAEAKQSAARPAKTKKQAAKATSKPKAIATITVCSTTVSDEISSAAPKAAASRPEALGDVERLPTSAPPSSPHRTSRKATPEIILGVSLHDTTYAEEDDADDVECENTHRDLPSRRRNLALQFIDVNNESSTSDGASIESGLEGNAPAVGGLDGTFEATQDDPNITPETDDPSAYTQFESDGENDEGDDEMSSVDGDDEADMQLPVPQKCISKVVSDSFLEDMGVQGWSNLVTHTPHDYLMEPYQARSVSEVQADYPNLFTGVSGPIPRALAAAMTPMGAVFYFMQPGLWEEIADESNNYFESKLEEPVYGQHAKQVAREKKHPEFKRGSKEKIKADLVRAAPITAQDLCVFVGLLLARAIAPNKEKLANHWRTTDEGAIPHGCFGRYMARDRFMHISRNLHFSPNDAEAAASDRA</sequence>
<proteinExistence type="predicted"/>
<dbReference type="PANTHER" id="PTHR37069:SF2">
    <property type="entry name" value="PIGGYBAC TRANSPOSABLE ELEMENT-DERIVED PROTEIN DOMAIN-CONTAINING PROTEIN"/>
    <property type="match status" value="1"/>
</dbReference>
<dbReference type="AlphaFoldDB" id="W2XX08"/>
<protein>
    <recommendedName>
        <fullName evidence="2">PiggyBac transposable element-derived protein domain-containing protein</fullName>
    </recommendedName>
</protein>
<dbReference type="Pfam" id="PF13843">
    <property type="entry name" value="DDE_Tnp_1_7"/>
    <property type="match status" value="1"/>
</dbReference>
<evidence type="ECO:0000259" key="2">
    <source>
        <dbReference type="Pfam" id="PF13843"/>
    </source>
</evidence>
<accession>W2XX08</accession>
<feature type="compositionally biased region" description="Polar residues" evidence="1">
    <location>
        <begin position="224"/>
        <end position="234"/>
    </location>
</feature>